<name>A0AAD9RXH7_9HYME</name>
<proteinExistence type="predicted"/>
<gene>
    <name evidence="3" type="ORF">KPH14_003860</name>
</gene>
<dbReference type="PANTHER" id="PTHR10724">
    <property type="entry name" value="30S RIBOSOMAL PROTEIN S1"/>
    <property type="match status" value="1"/>
</dbReference>
<organism evidence="3 4">
    <name type="scientific">Odynerus spinipes</name>
    <dbReference type="NCBI Taxonomy" id="1348599"/>
    <lineage>
        <taxon>Eukaryota</taxon>
        <taxon>Metazoa</taxon>
        <taxon>Ecdysozoa</taxon>
        <taxon>Arthropoda</taxon>
        <taxon>Hexapoda</taxon>
        <taxon>Insecta</taxon>
        <taxon>Pterygota</taxon>
        <taxon>Neoptera</taxon>
        <taxon>Endopterygota</taxon>
        <taxon>Hymenoptera</taxon>
        <taxon>Apocrita</taxon>
        <taxon>Aculeata</taxon>
        <taxon>Vespoidea</taxon>
        <taxon>Vespidae</taxon>
        <taxon>Eumeninae</taxon>
        <taxon>Odynerus</taxon>
    </lineage>
</organism>
<feature type="domain" description="YqgF/RNase H-like" evidence="2">
    <location>
        <begin position="469"/>
        <end position="570"/>
    </location>
</feature>
<reference evidence="3" key="1">
    <citation type="submission" date="2021-08" db="EMBL/GenBank/DDBJ databases">
        <authorList>
            <person name="Misof B."/>
            <person name="Oliver O."/>
            <person name="Podsiadlowski L."/>
            <person name="Donath A."/>
            <person name="Peters R."/>
            <person name="Mayer C."/>
            <person name="Rust J."/>
            <person name="Gunkel S."/>
            <person name="Lesny P."/>
            <person name="Martin S."/>
            <person name="Oeyen J.P."/>
            <person name="Petersen M."/>
            <person name="Panagiotis P."/>
            <person name="Wilbrandt J."/>
            <person name="Tanja T."/>
        </authorList>
    </citation>
    <scope>NUCLEOTIDE SEQUENCE</scope>
    <source>
        <strain evidence="3">GBR_01_08_01A</strain>
        <tissue evidence="3">Thorax + abdomen</tissue>
    </source>
</reference>
<dbReference type="SUPFAM" id="SSF53098">
    <property type="entry name" value="Ribonuclease H-like"/>
    <property type="match status" value="1"/>
</dbReference>
<reference evidence="3" key="2">
    <citation type="journal article" date="2023" name="Commun. Biol.">
        <title>Intrasexual cuticular hydrocarbon dimorphism in a wasp sheds light on hydrocarbon biosynthesis genes in Hymenoptera.</title>
        <authorList>
            <person name="Moris V.C."/>
            <person name="Podsiadlowski L."/>
            <person name="Martin S."/>
            <person name="Oeyen J.P."/>
            <person name="Donath A."/>
            <person name="Petersen M."/>
            <person name="Wilbrandt J."/>
            <person name="Misof B."/>
            <person name="Liedtke D."/>
            <person name="Thamm M."/>
            <person name="Scheiner R."/>
            <person name="Schmitt T."/>
            <person name="Niehuis O."/>
        </authorList>
    </citation>
    <scope>NUCLEOTIDE SEQUENCE</scope>
    <source>
        <strain evidence="3">GBR_01_08_01A</strain>
    </source>
</reference>
<dbReference type="Pfam" id="PF17674">
    <property type="entry name" value="HHH_9"/>
    <property type="match status" value="1"/>
</dbReference>
<dbReference type="Gene3D" id="1.10.3500.10">
    <property type="entry name" value="Tex N-terminal region-like"/>
    <property type="match status" value="1"/>
</dbReference>
<feature type="compositionally biased region" description="Basic and acidic residues" evidence="1">
    <location>
        <begin position="94"/>
        <end position="111"/>
    </location>
</feature>
<dbReference type="InterPro" id="IPR055179">
    <property type="entry name" value="Tex-like_central_region"/>
</dbReference>
<dbReference type="Pfam" id="PF16921">
    <property type="entry name" value="Tex_YqgF"/>
    <property type="match status" value="1"/>
</dbReference>
<evidence type="ECO:0000313" key="4">
    <source>
        <dbReference type="Proteomes" id="UP001258017"/>
    </source>
</evidence>
<dbReference type="GO" id="GO:0003729">
    <property type="term" value="F:mRNA binding"/>
    <property type="evidence" value="ECO:0007669"/>
    <property type="project" value="TreeGrafter"/>
</dbReference>
<dbReference type="InterPro" id="IPR023319">
    <property type="entry name" value="Tex-like_HTH_dom_sf"/>
</dbReference>
<dbReference type="Gene3D" id="3.30.420.140">
    <property type="entry name" value="YqgF/RNase H-like domain"/>
    <property type="match status" value="1"/>
</dbReference>
<dbReference type="Pfam" id="PF09371">
    <property type="entry name" value="Tex_N"/>
    <property type="match status" value="1"/>
</dbReference>
<dbReference type="Pfam" id="PF22706">
    <property type="entry name" value="Tex_central_region"/>
    <property type="match status" value="1"/>
</dbReference>
<keyword evidence="4" id="KW-1185">Reference proteome</keyword>
<sequence length="837" mass="94169">MKRALRSRQYTYIDICSDEDEDNKEEIKKLDIKKKIKTEVNEKKTSSRGKRTKNVEVTDRKRVKQENVDEDDDNEVIAIEAIPERVKTKAVKRKNGDTEKPQTSNEKKAKLKKDLSDIKNCNEDVSIKLKNIENYSTDCLEWSDIDYISEIKNIDKQVAKNIVKLFKEDNTIPFIARYRRNMTGGMEPDQLRSVKECFDQVKVIKHRAATIIKAIDKLGKWTPQIHSAVVSTKSIDDLEHIYSMFKVGSKQSLAEKAKLLGLGPVSNAILEGTRIPPLSSLINPDKKELQTEQQVKEGIIHIIANAISKNKDTFETVKMLQKTSIMEIQTTQSKAHGVSKEEKKNIDEPKYETYFNFKSNTRIIKPHQILAINRAEAQKVLSIKIIVPDSVVEEFKRYCLSSFRSATRASNLHLTLLQDSIDYAYKKFIKPLIVRRVRSELKEKAENASIEVFITNVKQLLLTSPLRGKIVLGIDPGFYHGCKLAVVSEQGNILETAVIHPHKKTGNFENSAKILVNLVKTYNCTVLALGNATACRETEVFLSKLIKSKAFGSIDISYTIVDEAGASIYSCSPEAKSEFPDLDPNIISAISIARRIQDPLAELVKVEPKHLGVGMYQHDLPEKQLLQALNEVVSEAVSFVGVDINTASHSLLKRVAGLNVTRAANIIEWRSKHGPFLNRQQILDVKGIGSKTFEQCAGFIRIIPETAIITGSKIKSEGSNKSLNFLDQTWIHPESYDIANKILKEAGCNIDKIGSLPFIERIKSYAESNGPSLCKKFQTDEATLEVIIKDIGVGRNGLIPIKWCKGQTLCIGQHVEVKVINIDHSRKRITLQLMKAL</sequence>
<dbReference type="Gene3D" id="1.10.150.310">
    <property type="entry name" value="Tex RuvX-like domain-like"/>
    <property type="match status" value="1"/>
</dbReference>
<dbReference type="PANTHER" id="PTHR10724:SF10">
    <property type="entry name" value="S1 RNA-BINDING DOMAIN-CONTAINING PROTEIN 1"/>
    <property type="match status" value="1"/>
</dbReference>
<dbReference type="Proteomes" id="UP001258017">
    <property type="component" value="Unassembled WGS sequence"/>
</dbReference>
<dbReference type="SUPFAM" id="SSF47781">
    <property type="entry name" value="RuvA domain 2-like"/>
    <property type="match status" value="2"/>
</dbReference>
<evidence type="ECO:0000259" key="2">
    <source>
        <dbReference type="SMART" id="SM00732"/>
    </source>
</evidence>
<dbReference type="InterPro" id="IPR041692">
    <property type="entry name" value="HHH_9"/>
</dbReference>
<dbReference type="InterPro" id="IPR006641">
    <property type="entry name" value="YqgF/RNaseH-like_dom"/>
</dbReference>
<dbReference type="InterPro" id="IPR023323">
    <property type="entry name" value="Tex-like_dom_sf"/>
</dbReference>
<dbReference type="GO" id="GO:0006412">
    <property type="term" value="P:translation"/>
    <property type="evidence" value="ECO:0007669"/>
    <property type="project" value="TreeGrafter"/>
</dbReference>
<comment type="caution">
    <text evidence="3">The sequence shown here is derived from an EMBL/GenBank/DDBJ whole genome shotgun (WGS) entry which is preliminary data.</text>
</comment>
<dbReference type="GO" id="GO:0006139">
    <property type="term" value="P:nucleobase-containing compound metabolic process"/>
    <property type="evidence" value="ECO:0007669"/>
    <property type="project" value="InterPro"/>
</dbReference>
<dbReference type="Pfam" id="PF12836">
    <property type="entry name" value="HHH_3"/>
    <property type="match status" value="1"/>
</dbReference>
<dbReference type="InterPro" id="IPR032639">
    <property type="entry name" value="Tex_YqgF"/>
</dbReference>
<dbReference type="InterPro" id="IPR050437">
    <property type="entry name" value="Ribos_protein_bS1-like"/>
</dbReference>
<dbReference type="AlphaFoldDB" id="A0AAD9RXH7"/>
<accession>A0AAD9RXH7</accession>
<dbReference type="FunFam" id="3.30.420.140:FF:000001">
    <property type="entry name" value="RNA-binding transcriptional accessory protein"/>
    <property type="match status" value="1"/>
</dbReference>
<dbReference type="SUPFAM" id="SSF158832">
    <property type="entry name" value="Tex N-terminal region-like"/>
    <property type="match status" value="1"/>
</dbReference>
<dbReference type="Gene3D" id="1.10.10.650">
    <property type="entry name" value="RuvA domain 2-like"/>
    <property type="match status" value="1"/>
</dbReference>
<dbReference type="EMBL" id="JAIFRP010000006">
    <property type="protein sequence ID" value="KAK2587752.1"/>
    <property type="molecule type" value="Genomic_DNA"/>
</dbReference>
<protein>
    <recommendedName>
        <fullName evidence="2">YqgF/RNase H-like domain-containing protein</fullName>
    </recommendedName>
</protein>
<feature type="region of interest" description="Disordered" evidence="1">
    <location>
        <begin position="38"/>
        <end position="58"/>
    </location>
</feature>
<dbReference type="FunFam" id="1.10.10.650:FF:000001">
    <property type="entry name" value="S1 RNA-binding domain 1"/>
    <property type="match status" value="1"/>
</dbReference>
<dbReference type="InterPro" id="IPR018974">
    <property type="entry name" value="Tex-like_N"/>
</dbReference>
<dbReference type="InterPro" id="IPR037027">
    <property type="entry name" value="YqgF/RNaseH-like_dom_sf"/>
</dbReference>
<dbReference type="GO" id="GO:0003735">
    <property type="term" value="F:structural constituent of ribosome"/>
    <property type="evidence" value="ECO:0007669"/>
    <property type="project" value="TreeGrafter"/>
</dbReference>
<dbReference type="SMART" id="SM00732">
    <property type="entry name" value="YqgFc"/>
    <property type="match status" value="1"/>
</dbReference>
<dbReference type="InterPro" id="IPR012337">
    <property type="entry name" value="RNaseH-like_sf"/>
</dbReference>
<evidence type="ECO:0000313" key="3">
    <source>
        <dbReference type="EMBL" id="KAK2587752.1"/>
    </source>
</evidence>
<dbReference type="InterPro" id="IPR010994">
    <property type="entry name" value="RuvA_2-like"/>
</dbReference>
<feature type="region of interest" description="Disordered" evidence="1">
    <location>
        <begin position="89"/>
        <end position="111"/>
    </location>
</feature>
<evidence type="ECO:0000256" key="1">
    <source>
        <dbReference type="SAM" id="MobiDB-lite"/>
    </source>
</evidence>